<keyword evidence="2" id="KW-1185">Reference proteome</keyword>
<feature type="non-terminal residue" evidence="1">
    <location>
        <position position="1"/>
    </location>
</feature>
<comment type="caution">
    <text evidence="1">The sequence shown here is derived from an EMBL/GenBank/DDBJ whole genome shotgun (WGS) entry which is preliminary data.</text>
</comment>
<dbReference type="Proteomes" id="UP000789405">
    <property type="component" value="Unassembled WGS sequence"/>
</dbReference>
<dbReference type="AlphaFoldDB" id="A0A9N9CQZ3"/>
<proteinExistence type="predicted"/>
<dbReference type="EMBL" id="CAJVPY010004185">
    <property type="protein sequence ID" value="CAG8612450.1"/>
    <property type="molecule type" value="Genomic_DNA"/>
</dbReference>
<evidence type="ECO:0000313" key="1">
    <source>
        <dbReference type="EMBL" id="CAG8612450.1"/>
    </source>
</evidence>
<accession>A0A9N9CQZ3</accession>
<reference evidence="1" key="1">
    <citation type="submission" date="2021-06" db="EMBL/GenBank/DDBJ databases">
        <authorList>
            <person name="Kallberg Y."/>
            <person name="Tangrot J."/>
            <person name="Rosling A."/>
        </authorList>
    </citation>
    <scope>NUCLEOTIDE SEQUENCE</scope>
    <source>
        <strain evidence="1">MA453B</strain>
    </source>
</reference>
<feature type="non-terminal residue" evidence="1">
    <location>
        <position position="50"/>
    </location>
</feature>
<evidence type="ECO:0000313" key="2">
    <source>
        <dbReference type="Proteomes" id="UP000789405"/>
    </source>
</evidence>
<sequence>MQGEQLVEMGYGSQFSDVEGYFTEPEFDYDTQSLEVDYDSQNSELDYDSL</sequence>
<organism evidence="1 2">
    <name type="scientific">Dentiscutata erythropus</name>
    <dbReference type="NCBI Taxonomy" id="1348616"/>
    <lineage>
        <taxon>Eukaryota</taxon>
        <taxon>Fungi</taxon>
        <taxon>Fungi incertae sedis</taxon>
        <taxon>Mucoromycota</taxon>
        <taxon>Glomeromycotina</taxon>
        <taxon>Glomeromycetes</taxon>
        <taxon>Diversisporales</taxon>
        <taxon>Gigasporaceae</taxon>
        <taxon>Dentiscutata</taxon>
    </lineage>
</organism>
<name>A0A9N9CQZ3_9GLOM</name>
<protein>
    <submittedName>
        <fullName evidence="1">2527_t:CDS:1</fullName>
    </submittedName>
</protein>
<gene>
    <name evidence="1" type="ORF">DERYTH_LOCUS8212</name>
</gene>